<dbReference type="SUPFAM" id="SSF158682">
    <property type="entry name" value="TerB-like"/>
    <property type="match status" value="1"/>
</dbReference>
<keyword evidence="3" id="KW-1185">Reference proteome</keyword>
<dbReference type="EMBL" id="OBML01000016">
    <property type="protein sequence ID" value="SOC26229.1"/>
    <property type="molecule type" value="Genomic_DNA"/>
</dbReference>
<proteinExistence type="predicted"/>
<feature type="domain" description="Co-chaperone DjlA N-terminal" evidence="1">
    <location>
        <begin position="28"/>
        <end position="144"/>
    </location>
</feature>
<dbReference type="InterPro" id="IPR007791">
    <property type="entry name" value="DjlA_N"/>
</dbReference>
<dbReference type="Pfam" id="PF05099">
    <property type="entry name" value="TerB"/>
    <property type="match status" value="1"/>
</dbReference>
<dbReference type="STRING" id="538381.GCA_001696535_04116"/>
<dbReference type="OrthoDB" id="5402150at2"/>
<dbReference type="CDD" id="cd07313">
    <property type="entry name" value="terB_like_2"/>
    <property type="match status" value="1"/>
</dbReference>
<name>A0A285TS46_9HYPH</name>
<evidence type="ECO:0000313" key="2">
    <source>
        <dbReference type="EMBL" id="SOC26229.1"/>
    </source>
</evidence>
<accession>A0A285TS46</accession>
<dbReference type="RefSeq" id="WP_067224155.1">
    <property type="nucleotide sequence ID" value="NZ_MBQE01000006.1"/>
</dbReference>
<organism evidence="2 3">
    <name type="scientific">Stappia indica</name>
    <dbReference type="NCBI Taxonomy" id="538381"/>
    <lineage>
        <taxon>Bacteria</taxon>
        <taxon>Pseudomonadati</taxon>
        <taxon>Pseudomonadota</taxon>
        <taxon>Alphaproteobacteria</taxon>
        <taxon>Hyphomicrobiales</taxon>
        <taxon>Stappiaceae</taxon>
        <taxon>Stappia</taxon>
    </lineage>
</organism>
<evidence type="ECO:0000259" key="1">
    <source>
        <dbReference type="Pfam" id="PF05099"/>
    </source>
</evidence>
<reference evidence="2 3" key="1">
    <citation type="submission" date="2017-08" db="EMBL/GenBank/DDBJ databases">
        <authorList>
            <person name="de Groot N.N."/>
        </authorList>
    </citation>
    <scope>NUCLEOTIDE SEQUENCE [LARGE SCALE GENOMIC DNA]</scope>
    <source>
        <strain evidence="2 3">USBA 352</strain>
    </source>
</reference>
<sequence length="162" mass="18083">MFSALKRFLRTAVTGESGELSFAEDDHRLAAAALLVHIISVDGVVDDVERAALTEVLRANYKLTPEMTEELIREATQRDNEAVDLYGFTSVLKRSLELDERLKVIEMMWELVYADGTVHEFEDNTIWRVAELLGISSRDRLALRRKVAGEAATSSGDAPDEA</sequence>
<evidence type="ECO:0000313" key="3">
    <source>
        <dbReference type="Proteomes" id="UP000219331"/>
    </source>
</evidence>
<dbReference type="InterPro" id="IPR029024">
    <property type="entry name" value="TerB-like"/>
</dbReference>
<dbReference type="Gene3D" id="1.10.3680.10">
    <property type="entry name" value="TerB-like"/>
    <property type="match status" value="1"/>
</dbReference>
<protein>
    <submittedName>
        <fullName evidence="2">Uncharacterized conserved protein, tellurite resistance protein B (TerB) family</fullName>
    </submittedName>
</protein>
<dbReference type="AlphaFoldDB" id="A0A285TS46"/>
<dbReference type="Proteomes" id="UP000219331">
    <property type="component" value="Unassembled WGS sequence"/>
</dbReference>
<gene>
    <name evidence="2" type="ORF">SAMN05421512_1164</name>
</gene>